<dbReference type="AlphaFoldDB" id="X1T933"/>
<evidence type="ECO:0000313" key="1">
    <source>
        <dbReference type="EMBL" id="GAI76479.1"/>
    </source>
</evidence>
<comment type="caution">
    <text evidence="1">The sequence shown here is derived from an EMBL/GenBank/DDBJ whole genome shotgun (WGS) entry which is preliminary data.</text>
</comment>
<proteinExistence type="predicted"/>
<reference evidence="1" key="1">
    <citation type="journal article" date="2014" name="Front. Microbiol.">
        <title>High frequency of phylogenetically diverse reductive dehalogenase-homologous genes in deep subseafloor sedimentary metagenomes.</title>
        <authorList>
            <person name="Kawai M."/>
            <person name="Futagami T."/>
            <person name="Toyoda A."/>
            <person name="Takaki Y."/>
            <person name="Nishi S."/>
            <person name="Hori S."/>
            <person name="Arai W."/>
            <person name="Tsubouchi T."/>
            <person name="Morono Y."/>
            <person name="Uchiyama I."/>
            <person name="Ito T."/>
            <person name="Fujiyama A."/>
            <person name="Inagaki F."/>
            <person name="Takami H."/>
        </authorList>
    </citation>
    <scope>NUCLEOTIDE SEQUENCE</scope>
    <source>
        <strain evidence="1">Expedition CK06-06</strain>
    </source>
</reference>
<feature type="non-terminal residue" evidence="1">
    <location>
        <position position="35"/>
    </location>
</feature>
<sequence>MEPLTLTDFSRTPKETYYACSHALTEDNLVTQSSN</sequence>
<dbReference type="EMBL" id="BARW01010455">
    <property type="protein sequence ID" value="GAI76479.1"/>
    <property type="molecule type" value="Genomic_DNA"/>
</dbReference>
<accession>X1T933</accession>
<protein>
    <submittedName>
        <fullName evidence="1">Uncharacterized protein</fullName>
    </submittedName>
</protein>
<organism evidence="1">
    <name type="scientific">marine sediment metagenome</name>
    <dbReference type="NCBI Taxonomy" id="412755"/>
    <lineage>
        <taxon>unclassified sequences</taxon>
        <taxon>metagenomes</taxon>
        <taxon>ecological metagenomes</taxon>
    </lineage>
</organism>
<gene>
    <name evidence="1" type="ORF">S12H4_20579</name>
</gene>
<name>X1T933_9ZZZZ</name>